<dbReference type="InterPro" id="IPR000998">
    <property type="entry name" value="MAM_dom"/>
</dbReference>
<dbReference type="InterPro" id="IPR036772">
    <property type="entry name" value="SRCR-like_dom_sf"/>
</dbReference>
<feature type="domain" description="MAM" evidence="9">
    <location>
        <begin position="2313"/>
        <end position="2470"/>
    </location>
</feature>
<dbReference type="PANTHER" id="PTHR47653:SF1">
    <property type="entry name" value="DELETED IN MALIGNANT BRAIN TUMORS 1 PROTEIN"/>
    <property type="match status" value="1"/>
</dbReference>
<dbReference type="SUPFAM" id="SSF56436">
    <property type="entry name" value="C-type lectin-like"/>
    <property type="match status" value="1"/>
</dbReference>
<keyword evidence="4 11" id="KW-0675">Receptor</keyword>
<feature type="compositionally biased region" description="Pro residues" evidence="7">
    <location>
        <begin position="3773"/>
        <end position="3783"/>
    </location>
</feature>
<dbReference type="Pfam" id="PF13472">
    <property type="entry name" value="Lipase_GDSL_2"/>
    <property type="match status" value="1"/>
</dbReference>
<evidence type="ECO:0000313" key="12">
    <source>
        <dbReference type="Proteomes" id="UP000225706"/>
    </source>
</evidence>
<feature type="disulfide bond" evidence="6">
    <location>
        <begin position="2036"/>
        <end position="2046"/>
    </location>
</feature>
<dbReference type="PANTHER" id="PTHR47653">
    <property type="entry name" value="PROTEIN BARK BEETLE"/>
    <property type="match status" value="1"/>
</dbReference>
<dbReference type="EMBL" id="LSMT01001013">
    <property type="protein sequence ID" value="PFX13300.1"/>
    <property type="molecule type" value="Genomic_DNA"/>
</dbReference>
<reference evidence="12" key="1">
    <citation type="journal article" date="2017" name="bioRxiv">
        <title>Comparative analysis of the genomes of Stylophora pistillata and Acropora digitifera provides evidence for extensive differences between species of corals.</title>
        <authorList>
            <person name="Voolstra C.R."/>
            <person name="Li Y."/>
            <person name="Liew Y.J."/>
            <person name="Baumgarten S."/>
            <person name="Zoccola D."/>
            <person name="Flot J.-F."/>
            <person name="Tambutte S."/>
            <person name="Allemand D."/>
            <person name="Aranda M."/>
        </authorList>
    </citation>
    <scope>NUCLEOTIDE SEQUENCE [LARGE SCALE GENOMIC DNA]</scope>
</reference>
<dbReference type="SMART" id="SM00710">
    <property type="entry name" value="PbH1"/>
    <property type="match status" value="32"/>
</dbReference>
<evidence type="ECO:0000313" key="11">
    <source>
        <dbReference type="EMBL" id="PFX13300.1"/>
    </source>
</evidence>
<dbReference type="STRING" id="50429.A0A2B4R9X7"/>
<dbReference type="GO" id="GO:0016020">
    <property type="term" value="C:membrane"/>
    <property type="evidence" value="ECO:0007669"/>
    <property type="project" value="InterPro"/>
</dbReference>
<dbReference type="Gene3D" id="3.10.100.10">
    <property type="entry name" value="Mannose-Binding Protein A, subunit A"/>
    <property type="match status" value="1"/>
</dbReference>
<keyword evidence="1 8" id="KW-0732">Signal</keyword>
<dbReference type="OrthoDB" id="5970490at2759"/>
<feature type="region of interest" description="Disordered" evidence="7">
    <location>
        <begin position="3744"/>
        <end position="3831"/>
    </location>
</feature>
<feature type="compositionally biased region" description="Low complexity" evidence="7">
    <location>
        <begin position="2873"/>
        <end position="2886"/>
    </location>
</feature>
<dbReference type="Pfam" id="PF00530">
    <property type="entry name" value="SRCR"/>
    <property type="match status" value="3"/>
</dbReference>
<comment type="caution">
    <text evidence="11">The sequence shown here is derived from an EMBL/GenBank/DDBJ whole genome shotgun (WGS) entry which is preliminary data.</text>
</comment>
<keyword evidence="12" id="KW-1185">Reference proteome</keyword>
<dbReference type="InterPro" id="IPR013320">
    <property type="entry name" value="ConA-like_dom_sf"/>
</dbReference>
<protein>
    <submittedName>
        <fullName evidence="11">Scavenger receptor cysteine-rich type 1 protein M130</fullName>
    </submittedName>
</protein>
<feature type="domain" description="SRCR" evidence="10">
    <location>
        <begin position="1082"/>
        <end position="1179"/>
    </location>
</feature>
<feature type="compositionally biased region" description="Pro residues" evidence="7">
    <location>
        <begin position="3747"/>
        <end position="3765"/>
    </location>
</feature>
<dbReference type="PROSITE" id="PS50287">
    <property type="entry name" value="SRCR_2"/>
    <property type="match status" value="3"/>
</dbReference>
<feature type="disulfide bond" evidence="6">
    <location>
        <begin position="184"/>
        <end position="194"/>
    </location>
</feature>
<dbReference type="SMART" id="SM00202">
    <property type="entry name" value="SR"/>
    <property type="match status" value="3"/>
</dbReference>
<dbReference type="SUPFAM" id="SSF49899">
    <property type="entry name" value="Concanavalin A-like lectins/glucanases"/>
    <property type="match status" value="1"/>
</dbReference>
<keyword evidence="3 6" id="KW-1015">Disulfide bond</keyword>
<feature type="disulfide bond" evidence="6">
    <location>
        <begin position="142"/>
        <end position="206"/>
    </location>
</feature>
<sequence>MLLKSCILLAIFLGHGLCESEKNISRNLNGTVIGNKTLTSVDGPYLVTSDLIVPENATLTIEPGVIVNFVPSAGIRVRGSFHAKGTPSQRITFRAVPCEETDLCNLTDWAKFYSRGVRLVDGTSYNNGRLELQYNGRWGTLCNNWKTWDISDTQVACRQLGFLGAKRYYYDPGSGPVMMKYVNCKGTEKSLWDCPYTWILNDPYSCSHRLDVGIECDTLLSYLAEIFYWKGIYFEPTNSSEKQGISSLVHVDIENALEGVNAVTNAPELLHVTINDSASGVNVKELAKPLVLVDSSILRPTLAGVSIESSGGNVVIENVTVERARFEGGLIYKRLAVNLCSVIPEKASFPLLLDAVGNHHPVTCNKVFRASPGRKISLHLRTIDGSGFELNITDASTAIKTQLHRITSDYNGRTIKTGSSFNLELSFNSKGGSKASANLEMIIMEDKGETLSLVISNSTFSDNFKSGITVDNLIGNSRVSQTKVTGNNYYGLYASNTQGKISVVASVFLRNKYNGVNITKMTGTLELINVNSSKNQASGIVIDVGTLSFQMSDSFVEENAGQGLHIVNQVNSTININGTQFIRNSNGEGVHLQALRYCQALLAEVLSLGNSQNGALLARLSDTRLNVSSCKFDGNSETGVHVDYFLRGGLNLENVSTSNNNRYGYIFHFGDTSINIESSSSFGNGRDGFYVENQEGEVVLKDFAARANRRHGLQFLDKYSARLRSVYLLNCNVSENSQYGVQFYLTYRFTEGTENYTIKVANSTIFNNRHGGCTLDPAGCGRGGARRQRRVQLLFTGNEVKRNKKKGLDILGPEWYELSALLTNNIFYENSGPSLIVRHGQSCRYEHSSPYKLQVSSNIFLKNRGENIFFVDCETLPTKCHVTIRNNTFLDNQRIRQFSNNYLRTKTQAVLAVQGGNVTIKCNSFSNPLFSYELAALLKDNEHAVQAEENWWGTRDECKIKDRLFDFEDRVELAKIHYYPFLDSNHSTSAKLHNGVRPFCFLRGDKLGGTLNQVLNITNQIDAYRVISDVTILSDGVLHIEENVTLEFPLKSVFLVQGKVIIKGTEKERVKFIPKGPLNQDIRLVGGPAPWEGVVETWVNRTWMPVCIRTYRHEYDIVCQQLGYEPVYYYRHDPSGKEKIFLHNVRCDTDQGDNITICNKNNWISSSSCSANVLYVACKIPYWAGIHLAATSKESVVSNVEVRYAGFPYRDDLMIPGIAFRVDLPRHTISGVSVRNSASIGFQIMYPDPVEDSYKIANSTIAKTESDGIRLESPFFELLGATVVNTKGYGFSYRYNWNALNKHVVTMADATVKKFMDMCNESERFIDDSSVVHYLVVTAKSKTACEAIITVPQEYTIGLQLIYHNVHGVVFHVYNQTEKPKDIYWDIHMLDWYSRPVWMSGNSSILLEKGSKYYADDYMVHFLLFLIKSDEKTEVRSPKLVISKGKFSYNTNGGIFLGGDDLGKVEIQNTEVQDTPQSGLSTAFSQVNSLKLLNCQFVRNKIGVKLSSFSGNVIIKNTKVSNSTENGLYLDSDGEKTVHIENGSVTHSHEYGLYLDGSDTKLKLSATNTFFGWNKASSVYSSVYYSCSSPYSCLTSFTNCTFCANRGPVIQIYRSPNSWQFDGNLFLNNTEGPVILTPHYTDRYYTPELFVRNNSFLFNFCQDKSVIYIIGSTKVLIIEGNIFKQNYGRSVFVEKTSPSGATIRSNIFTDNSCLNSGVIEIRRVDDDIVIVDNILKSNKGHFMVFLHCEYVLGRNMPSGMKNVTFSNNSLMNNVDLPSSSPSCEVKVSGFMERRTFFINYNRLNSQEFSKELCVSTHASSHSSIVQASLNFWGYDDEERIKARILDAEDDYEQTFADFRPYISSAGNTIKGSQENFTLNALTKSFLGGRILSNVRLKQDKSPYTVVYDVTILPKASLSIDPGVEVHFMPGVGMLVLGSLFVGGKEDQPVKFSLSKTAKEDDSLKIRLAGGKFPWEGRVEILHNRDWTSLCFNETKGNKTNVVRLICEHLGYQAPLSVNHSLQESSRPLDTCAALQCKGSELDLAKCSLSFQNLKCNTSCHLVLNCGEGRPWGNIRFLREATNTSNLSPSSLKYLRIEHCGEKHGQNVAAIEMVQYVPEVNHVTVLNCTSGGIKVWFPEKEVIITNSSFVNTGGNGTDLIITKNNVTLENIKSIKNEYGLSFHEVYGDWIDSIPYGKVNLCSPQKVVKIMDHDVFIYFRVPFVSLANLEVSCEMKVQTDVDFGFAVQPLVLRGIRYFRIDLPNGAKILQSYDSSSPRVLKKRNLIRWDSFTVIFEGWYSSEMLLQVQRVDFRDIPCSFDRDFCDWRHYPRSHFEGIALKRRWYFGGRSNYDHSYTGGNGGKLTHWSFWRSGYAALISPSILSDSNYCYLVFYYMLGIDYSSLSASLSIFYIEDNTNKSTLLWSTNDYVANWKKIIIELPNASASYSIVVLGYKEYRSYIYVDDLAFVSCDSAAAVHQVTGSVFNGNSKQGILYTTTQRERHIFRVERCQVTNNGLNPVLSGSLSGAIYLNAFQQVFEIVNNYISGNNNGGIYSKVLNGLSTTRPPVSHIHANTIEYNKGGILHVEGVSGPYLNVVVSNNYFSRNLARDWDGKANSVCIITKLWAIVQGNFFYSNVGHYVLLYDNSQTNGVGLRFVNNTLYKNGARGFDVNYGATILCNGTAEIHGNVFQNPSNRYQFSTTMRGSPVTVNATFNWWGEGEANFISALIMDKTTDYRLSITVVFQPFVRLPPQTAISVSCPPEWIKDDEMCFMYKGGSFTFSDAKKYCGSYGGNLITMLSNEDKRLIKHLRQKESLSHSGYVQNSKVCPVVAVSGNISKVHCDEFHPFVCVRRPESPSVDPKVSDTKWSDTKADTKQNNGSSKSQSSKTTKNHQSKSSKKKPPNKSSHNSSNTLNHNQERSSPTTVIIGDSIIRNIQGWQLGKEVGHRVVVKSFAGATTSDMSHYVKPTLDKKPDQIILHAGTNDLGKLSPSEIADNIVDLAREIESSTDAQVIISELVTRSDLSDSGDVDAVNKRLRKFCNQRQWHFILHDDIHSTDLNRGGLHLGETEIALLTGLGCTYSFCGKYESCADCVTDPFCGWCDSSRSCRGGFPAGPPGISCPAWFYYHCYTVGDERCSRDIMEENQCRSWNETQCPGGKIEVNYTDPLRRNNVEFAKNVKFVEPNETLVYACPVILPKQDRVSLVLVAPKALKVQKGDILCSPQAGGIMHKIVKEISDGPFQLMLSAPAGLEEVIKYADFRDQVTAVQVDDDSTFEDEPDQDDLWDVISGNITFDKGQVIVLSNEIYKCLGHTYDTGKIIAHSYFLVIEKNNNIPKTGDIVVSNASDGFIETVVAVHRTHNTEYLETKFQRCEANSQWQGTRLQESKQRLSGSVSCSGGDNNEGLVLSKPEDGGRQFFVDDPIIGRPSGGLIAKVIDVYSSGNFLLVEVISAKRDGNGTITTAVDINALKSHNRRSRRSTRYDFELARFEPDGIHHKLLLTENAKVQVSLEMFFQVTMFLEIEKKWFKPGIKDATAGLELEGSLDFSLDLSVDGELRYNKGLNVLREKQLGRSIYIPVGPIKVPAGIFLEITGYASAGLIVTLHKDWNSPDPQLEVGASVKVTVTPKISVKLPAFPKSQLKAVKTSDFSLFDDLVEAVFEYVDLSMAVFVSVPLEAGLSIRLPATQCTGNKPADLESFYGISGINLGVSVGFLEKHLTLELPLGYSQMKRYSNCICPVKSEKLCVGPTTQPGPPGNGNPTPVPNPRPRPTGNGNPTLPPNLRPTPTPTAKNKSRNEPPRNGKTGELPCGKGPICAGKRTGPNCTKPDTWLLQSM</sequence>
<feature type="chain" id="PRO_5012337817" evidence="8">
    <location>
        <begin position="19"/>
        <end position="3831"/>
    </location>
</feature>
<dbReference type="SUPFAM" id="SSF52266">
    <property type="entry name" value="SGNH hydrolase"/>
    <property type="match status" value="1"/>
</dbReference>
<dbReference type="Gene3D" id="3.10.250.10">
    <property type="entry name" value="SRCR-like domain"/>
    <property type="match status" value="3"/>
</dbReference>
<feature type="region of interest" description="Disordered" evidence="7">
    <location>
        <begin position="2852"/>
        <end position="2922"/>
    </location>
</feature>
<dbReference type="InterPro" id="IPR011050">
    <property type="entry name" value="Pectin_lyase_fold/virulence"/>
</dbReference>
<evidence type="ECO:0000256" key="5">
    <source>
        <dbReference type="ARBA" id="ARBA00023180"/>
    </source>
</evidence>
<feature type="compositionally biased region" description="Basic residues" evidence="7">
    <location>
        <begin position="2887"/>
        <end position="2900"/>
    </location>
</feature>
<keyword evidence="2" id="KW-0677">Repeat</keyword>
<evidence type="ECO:0000256" key="7">
    <source>
        <dbReference type="SAM" id="MobiDB-lite"/>
    </source>
</evidence>
<dbReference type="InterPro" id="IPR016186">
    <property type="entry name" value="C-type_lectin-like/link_sf"/>
</dbReference>
<evidence type="ECO:0000256" key="8">
    <source>
        <dbReference type="SAM" id="SignalP"/>
    </source>
</evidence>
<dbReference type="GO" id="GO:0045217">
    <property type="term" value="P:cell-cell junction maintenance"/>
    <property type="evidence" value="ECO:0007669"/>
    <property type="project" value="TreeGrafter"/>
</dbReference>
<evidence type="ECO:0000256" key="3">
    <source>
        <dbReference type="ARBA" id="ARBA00023157"/>
    </source>
</evidence>
<proteinExistence type="predicted"/>
<dbReference type="Proteomes" id="UP000225706">
    <property type="component" value="Unassembled WGS sequence"/>
</dbReference>
<dbReference type="SUPFAM" id="SSF56487">
    <property type="entry name" value="SRCR-like"/>
    <property type="match status" value="3"/>
</dbReference>
<feature type="signal peptide" evidence="8">
    <location>
        <begin position="1"/>
        <end position="18"/>
    </location>
</feature>
<dbReference type="PROSITE" id="PS50060">
    <property type="entry name" value="MAM_2"/>
    <property type="match status" value="1"/>
</dbReference>
<organism evidence="11 12">
    <name type="scientific">Stylophora pistillata</name>
    <name type="common">Smooth cauliflower coral</name>
    <dbReference type="NCBI Taxonomy" id="50429"/>
    <lineage>
        <taxon>Eukaryota</taxon>
        <taxon>Metazoa</taxon>
        <taxon>Cnidaria</taxon>
        <taxon>Anthozoa</taxon>
        <taxon>Hexacorallia</taxon>
        <taxon>Scleractinia</taxon>
        <taxon>Astrocoeniina</taxon>
        <taxon>Pocilloporidae</taxon>
        <taxon>Stylophora</taxon>
    </lineage>
</organism>
<evidence type="ECO:0000256" key="6">
    <source>
        <dbReference type="PROSITE-ProRule" id="PRU00196"/>
    </source>
</evidence>
<dbReference type="InterPro" id="IPR053243">
    <property type="entry name" value="SJ_maturation_regulator"/>
</dbReference>
<feature type="domain" description="SRCR" evidence="10">
    <location>
        <begin position="117"/>
        <end position="217"/>
    </location>
</feature>
<name>A0A2B4R9X7_STYPI</name>
<keyword evidence="5" id="KW-0325">Glycoprotein</keyword>
<comment type="caution">
    <text evidence="6">Lacks conserved residue(s) required for the propagation of feature annotation.</text>
</comment>
<evidence type="ECO:0000256" key="2">
    <source>
        <dbReference type="ARBA" id="ARBA00022737"/>
    </source>
</evidence>
<evidence type="ECO:0000259" key="10">
    <source>
        <dbReference type="PROSITE" id="PS50287"/>
    </source>
</evidence>
<evidence type="ECO:0000259" key="9">
    <source>
        <dbReference type="PROSITE" id="PS50060"/>
    </source>
</evidence>
<evidence type="ECO:0000256" key="4">
    <source>
        <dbReference type="ARBA" id="ARBA00023170"/>
    </source>
</evidence>
<dbReference type="PRINTS" id="PR00258">
    <property type="entry name" value="SPERACTRCPTR"/>
</dbReference>
<gene>
    <name evidence="11" type="primary">CD163</name>
    <name evidence="11" type="ORF">AWC38_SpisGene22625</name>
</gene>
<dbReference type="Gene3D" id="3.40.50.1110">
    <property type="entry name" value="SGNH hydrolase"/>
    <property type="match status" value="1"/>
</dbReference>
<dbReference type="InterPro" id="IPR036514">
    <property type="entry name" value="SGNH_hydro_sf"/>
</dbReference>
<feature type="compositionally biased region" description="Low complexity" evidence="7">
    <location>
        <begin position="2901"/>
        <end position="2913"/>
    </location>
</feature>
<dbReference type="InterPro" id="IPR012334">
    <property type="entry name" value="Pectin_lyas_fold"/>
</dbReference>
<dbReference type="InterPro" id="IPR001190">
    <property type="entry name" value="SRCR"/>
</dbReference>
<accession>A0A2B4R9X7</accession>
<dbReference type="SUPFAM" id="SSF51126">
    <property type="entry name" value="Pectin lyase-like"/>
    <property type="match status" value="4"/>
</dbReference>
<dbReference type="Gene3D" id="2.160.20.10">
    <property type="entry name" value="Single-stranded right-handed beta-helix, Pectin lyase-like"/>
    <property type="match status" value="3"/>
</dbReference>
<dbReference type="InterPro" id="IPR013830">
    <property type="entry name" value="SGNH_hydro"/>
</dbReference>
<evidence type="ECO:0000256" key="1">
    <source>
        <dbReference type="ARBA" id="ARBA00022729"/>
    </source>
</evidence>
<dbReference type="SMART" id="SM00137">
    <property type="entry name" value="MAM"/>
    <property type="match status" value="1"/>
</dbReference>
<dbReference type="FunFam" id="3.10.250.10:FF:000007">
    <property type="entry name" value="Soluble scavenger receptor cysteine-rich domain-containing protein SSC5D"/>
    <property type="match status" value="1"/>
</dbReference>
<dbReference type="InterPro" id="IPR006626">
    <property type="entry name" value="PbH1"/>
</dbReference>
<feature type="domain" description="SRCR" evidence="10">
    <location>
        <begin position="1965"/>
        <end position="2066"/>
    </location>
</feature>
<dbReference type="Gene3D" id="2.60.120.200">
    <property type="match status" value="1"/>
</dbReference>
<dbReference type="InterPro" id="IPR016187">
    <property type="entry name" value="CTDL_fold"/>
</dbReference>
<feature type="compositionally biased region" description="Basic and acidic residues" evidence="7">
    <location>
        <begin position="2859"/>
        <end position="2872"/>
    </location>
</feature>
<dbReference type="InterPro" id="IPR039448">
    <property type="entry name" value="Beta_helix"/>
</dbReference>
<dbReference type="Pfam" id="PF13229">
    <property type="entry name" value="Beta_helix"/>
    <property type="match status" value="5"/>
</dbReference>